<dbReference type="OrthoDB" id="1381065at2"/>
<dbReference type="AlphaFoldDB" id="A0A552UTF6"/>
<keyword evidence="2" id="KW-1185">Reference proteome</keyword>
<comment type="caution">
    <text evidence="1">The sequence shown here is derived from an EMBL/GenBank/DDBJ whole genome shotgun (WGS) entry which is preliminary data.</text>
</comment>
<accession>A0A552UTF6</accession>
<name>A0A552UTF6_9FLAO</name>
<evidence type="ECO:0000313" key="2">
    <source>
        <dbReference type="Proteomes" id="UP000320643"/>
    </source>
</evidence>
<proteinExistence type="predicted"/>
<reference evidence="1 2" key="1">
    <citation type="submission" date="2019-07" db="EMBL/GenBank/DDBJ databases">
        <title>Flavobacterium sp. nov., isolated from glacier ice.</title>
        <authorList>
            <person name="Liu Q."/>
            <person name="Xin Y.-H."/>
        </authorList>
    </citation>
    <scope>NUCLEOTIDE SEQUENCE [LARGE SCALE GENOMIC DNA]</scope>
    <source>
        <strain evidence="1 2">ZT4R6</strain>
    </source>
</reference>
<dbReference type="Proteomes" id="UP000320643">
    <property type="component" value="Unassembled WGS sequence"/>
</dbReference>
<gene>
    <name evidence="1" type="ORF">FMM05_20320</name>
</gene>
<dbReference type="RefSeq" id="WP_143375264.1">
    <property type="nucleotide sequence ID" value="NZ_VJVZ01000019.1"/>
</dbReference>
<protein>
    <submittedName>
        <fullName evidence="1">Uncharacterized protein</fullName>
    </submittedName>
</protein>
<dbReference type="EMBL" id="VJVZ01000019">
    <property type="protein sequence ID" value="TRW21498.1"/>
    <property type="molecule type" value="Genomic_DNA"/>
</dbReference>
<evidence type="ECO:0000313" key="1">
    <source>
        <dbReference type="EMBL" id="TRW21498.1"/>
    </source>
</evidence>
<sequence>MSLIVNDWEMERAMIADLILKELYEFHMDEFYSLTRVLLSAKIFTKGYNDLFLVAKQMEWDNYIELKGSDLNPLAKLSHKGILFCEVSSYAYPDYPIITHKGT</sequence>
<organism evidence="1 2">
    <name type="scientific">Flavobacterium zepuense</name>
    <dbReference type="NCBI Taxonomy" id="2593302"/>
    <lineage>
        <taxon>Bacteria</taxon>
        <taxon>Pseudomonadati</taxon>
        <taxon>Bacteroidota</taxon>
        <taxon>Flavobacteriia</taxon>
        <taxon>Flavobacteriales</taxon>
        <taxon>Flavobacteriaceae</taxon>
        <taxon>Flavobacterium</taxon>
    </lineage>
</organism>